<evidence type="ECO:0000313" key="3">
    <source>
        <dbReference type="Proteomes" id="UP000627446"/>
    </source>
</evidence>
<proteinExistence type="predicted"/>
<evidence type="ECO:0000313" key="2">
    <source>
        <dbReference type="EMBL" id="MBC3882461.1"/>
    </source>
</evidence>
<dbReference type="InterPro" id="IPR036705">
    <property type="entry name" value="Ribosyl_crysJ1_sf"/>
</dbReference>
<dbReference type="InterPro" id="IPR005502">
    <property type="entry name" value="Ribosyl_crysJ1"/>
</dbReference>
<dbReference type="Gene3D" id="1.10.4080.10">
    <property type="entry name" value="ADP-ribosylation/Crystallin J1"/>
    <property type="match status" value="1"/>
</dbReference>
<feature type="binding site" evidence="1">
    <location>
        <position position="57"/>
    </location>
    <ligand>
        <name>Mg(2+)</name>
        <dbReference type="ChEBI" id="CHEBI:18420"/>
        <label>1</label>
    </ligand>
</feature>
<feature type="binding site" evidence="1">
    <location>
        <position position="257"/>
    </location>
    <ligand>
        <name>Mg(2+)</name>
        <dbReference type="ChEBI" id="CHEBI:18420"/>
        <label>1</label>
    </ligand>
</feature>
<feature type="binding site" evidence="1">
    <location>
        <position position="260"/>
    </location>
    <ligand>
        <name>Mg(2+)</name>
        <dbReference type="ChEBI" id="CHEBI:18420"/>
        <label>1</label>
    </ligand>
</feature>
<dbReference type="PANTHER" id="PTHR16222:SF12">
    <property type="entry name" value="ADP-RIBOSYLGLYCOHYDROLASE-RELATED"/>
    <property type="match status" value="1"/>
</dbReference>
<sequence length="312" mass="34200">MEHSKINMADRFKGALIGLACGDAIGTTVEFSPRDSFTEVTGMHGGGPFSLKAGQWTDDTSMALCLAESLLTKDSCDPIDQLNRYRNWYEWGYLSSTGECFDIGHTVRDAIARFAHTGEPFCGSIAENTAGNGSIMRLAPVIMFSYPNHADAMRNASISSRTTHGATEAIECCQLLGDVLFHIFDGIEKDKLLHQLKFDPSMEKVKSIKRGDFQTKTRSQIRGSGYCVDSLEAALWCFFTTESYSDAVLKAVNLGDDADTTAAVTGQIAGANYGFGAIPIEWRSQISLREDIEQMALALFHRSECKTTPARK</sequence>
<reference evidence="2" key="1">
    <citation type="submission" date="2020-08" db="EMBL/GenBank/DDBJ databases">
        <title>Novel species isolated from subtropical streams in China.</title>
        <authorList>
            <person name="Lu H."/>
        </authorList>
    </citation>
    <scope>NUCLEOTIDE SEQUENCE</scope>
    <source>
        <strain evidence="2">LX22W</strain>
    </source>
</reference>
<keyword evidence="3" id="KW-1185">Reference proteome</keyword>
<feature type="binding site" evidence="1">
    <location>
        <position position="58"/>
    </location>
    <ligand>
        <name>Mg(2+)</name>
        <dbReference type="ChEBI" id="CHEBI:18420"/>
        <label>1</label>
    </ligand>
</feature>
<dbReference type="GO" id="GO:0046872">
    <property type="term" value="F:metal ion binding"/>
    <property type="evidence" value="ECO:0007669"/>
    <property type="project" value="UniProtKB-KW"/>
</dbReference>
<organism evidence="2 3">
    <name type="scientific">Undibacterium nitidum</name>
    <dbReference type="NCBI Taxonomy" id="2762298"/>
    <lineage>
        <taxon>Bacteria</taxon>
        <taxon>Pseudomonadati</taxon>
        <taxon>Pseudomonadota</taxon>
        <taxon>Betaproteobacteria</taxon>
        <taxon>Burkholderiales</taxon>
        <taxon>Oxalobacteraceae</taxon>
        <taxon>Undibacterium</taxon>
    </lineage>
</organism>
<accession>A0A923HYA2</accession>
<dbReference type="Pfam" id="PF03747">
    <property type="entry name" value="ADP_ribosyl_GH"/>
    <property type="match status" value="1"/>
</dbReference>
<dbReference type="PANTHER" id="PTHR16222">
    <property type="entry name" value="ADP-RIBOSYLGLYCOHYDROLASE"/>
    <property type="match status" value="1"/>
</dbReference>
<dbReference type="Proteomes" id="UP000627446">
    <property type="component" value="Unassembled WGS sequence"/>
</dbReference>
<dbReference type="AlphaFoldDB" id="A0A923HYA2"/>
<comment type="caution">
    <text evidence="2">The sequence shown here is derived from an EMBL/GenBank/DDBJ whole genome shotgun (WGS) entry which is preliminary data.</text>
</comment>
<comment type="cofactor">
    <cofactor evidence="1">
        <name>Mg(2+)</name>
        <dbReference type="ChEBI" id="CHEBI:18420"/>
    </cofactor>
    <text evidence="1">Binds 2 magnesium ions per subunit.</text>
</comment>
<keyword evidence="1" id="KW-0479">Metal-binding</keyword>
<evidence type="ECO:0000256" key="1">
    <source>
        <dbReference type="PIRSR" id="PIRSR605502-1"/>
    </source>
</evidence>
<gene>
    <name evidence="2" type="ORF">H8K36_13800</name>
</gene>
<dbReference type="RefSeq" id="WP_186917071.1">
    <property type="nucleotide sequence ID" value="NZ_JACOFZ010000005.1"/>
</dbReference>
<name>A0A923HYA2_9BURK</name>
<keyword evidence="1" id="KW-0460">Magnesium</keyword>
<dbReference type="SUPFAM" id="SSF101478">
    <property type="entry name" value="ADP-ribosylglycohydrolase"/>
    <property type="match status" value="1"/>
</dbReference>
<protein>
    <submittedName>
        <fullName evidence="2">ADP-ribosylglycohydrolase family protein</fullName>
    </submittedName>
</protein>
<feature type="binding site" evidence="1">
    <location>
        <position position="59"/>
    </location>
    <ligand>
        <name>Mg(2+)</name>
        <dbReference type="ChEBI" id="CHEBI:18420"/>
        <label>1</label>
    </ligand>
</feature>
<dbReference type="EMBL" id="JACOFZ010000005">
    <property type="protein sequence ID" value="MBC3882461.1"/>
    <property type="molecule type" value="Genomic_DNA"/>
</dbReference>
<dbReference type="InterPro" id="IPR050792">
    <property type="entry name" value="ADP-ribosylglycohydrolase"/>
</dbReference>
<feature type="binding site" evidence="1">
    <location>
        <position position="259"/>
    </location>
    <ligand>
        <name>Mg(2+)</name>
        <dbReference type="ChEBI" id="CHEBI:18420"/>
        <label>1</label>
    </ligand>
</feature>